<dbReference type="Proteomes" id="UP000250266">
    <property type="component" value="Unassembled WGS sequence"/>
</dbReference>
<feature type="region of interest" description="Disordered" evidence="1">
    <location>
        <begin position="231"/>
        <end position="277"/>
    </location>
</feature>
<sequence>MSFSDASLLAAFFTIGAQEADATEQSAGYSYVAYVTRLNSPDLEWGDDAADSLTLPSPAALIISNCLSDSSSDCSAHFASDAETGEAQIPEEAFSNSDSDTKPDQKTFDDKCRTRLEIWELVDSFGLDKLGAWSKAENEALVYEMIWALCNATNGWKSMVDLWNWLSMRLRKWHGVRRPWSAIRMQWFRYLRKQTGVDERRKAKPDCLATSLLVRQKAGLGASAKGVTKKGLKQTARKEEEKEMAVEATQKVKRKWGKEEGEPEPAPAAKRKRVEMEEKEKVVVTKVVEVEAAPVVERKRWAAEQRAPQEARKTMASSSVDGTAAARKLECTME</sequence>
<evidence type="ECO:0000313" key="3">
    <source>
        <dbReference type="EMBL" id="OCK80900.1"/>
    </source>
</evidence>
<evidence type="ECO:0000313" key="4">
    <source>
        <dbReference type="Proteomes" id="UP000250266"/>
    </source>
</evidence>
<gene>
    <name evidence="3" type="ORF">K432DRAFT_425410</name>
</gene>
<evidence type="ECO:0008006" key="5">
    <source>
        <dbReference type="Google" id="ProtNLM"/>
    </source>
</evidence>
<feature type="compositionally biased region" description="Basic and acidic residues" evidence="1">
    <location>
        <begin position="302"/>
        <end position="313"/>
    </location>
</feature>
<evidence type="ECO:0000256" key="1">
    <source>
        <dbReference type="SAM" id="MobiDB-lite"/>
    </source>
</evidence>
<keyword evidence="4" id="KW-1185">Reference proteome</keyword>
<feature type="signal peptide" evidence="2">
    <location>
        <begin position="1"/>
        <end position="22"/>
    </location>
</feature>
<feature type="region of interest" description="Disordered" evidence="1">
    <location>
        <begin position="302"/>
        <end position="334"/>
    </location>
</feature>
<proteinExistence type="predicted"/>
<keyword evidence="2" id="KW-0732">Signal</keyword>
<accession>A0A8E2JFN7</accession>
<reference evidence="3 4" key="1">
    <citation type="journal article" date="2016" name="Nat. Commun.">
        <title>Ectomycorrhizal ecology is imprinted in the genome of the dominant symbiotic fungus Cenococcum geophilum.</title>
        <authorList>
            <consortium name="DOE Joint Genome Institute"/>
            <person name="Peter M."/>
            <person name="Kohler A."/>
            <person name="Ohm R.A."/>
            <person name="Kuo A."/>
            <person name="Krutzmann J."/>
            <person name="Morin E."/>
            <person name="Arend M."/>
            <person name="Barry K.W."/>
            <person name="Binder M."/>
            <person name="Choi C."/>
            <person name="Clum A."/>
            <person name="Copeland A."/>
            <person name="Grisel N."/>
            <person name="Haridas S."/>
            <person name="Kipfer T."/>
            <person name="LaButti K."/>
            <person name="Lindquist E."/>
            <person name="Lipzen A."/>
            <person name="Maire R."/>
            <person name="Meier B."/>
            <person name="Mihaltcheva S."/>
            <person name="Molinier V."/>
            <person name="Murat C."/>
            <person name="Poggeler S."/>
            <person name="Quandt C.A."/>
            <person name="Sperisen C."/>
            <person name="Tritt A."/>
            <person name="Tisserant E."/>
            <person name="Crous P.W."/>
            <person name="Henrissat B."/>
            <person name="Nehls U."/>
            <person name="Egli S."/>
            <person name="Spatafora J.W."/>
            <person name="Grigoriev I.V."/>
            <person name="Martin F.M."/>
        </authorList>
    </citation>
    <scope>NUCLEOTIDE SEQUENCE [LARGE SCALE GENOMIC DNA]</scope>
    <source>
        <strain evidence="3 4">CBS 459.81</strain>
    </source>
</reference>
<organism evidence="3 4">
    <name type="scientific">Lepidopterella palustris CBS 459.81</name>
    <dbReference type="NCBI Taxonomy" id="1314670"/>
    <lineage>
        <taxon>Eukaryota</taxon>
        <taxon>Fungi</taxon>
        <taxon>Dikarya</taxon>
        <taxon>Ascomycota</taxon>
        <taxon>Pezizomycotina</taxon>
        <taxon>Dothideomycetes</taxon>
        <taxon>Pleosporomycetidae</taxon>
        <taxon>Mytilinidiales</taxon>
        <taxon>Argynnaceae</taxon>
        <taxon>Lepidopterella</taxon>
    </lineage>
</organism>
<evidence type="ECO:0000256" key="2">
    <source>
        <dbReference type="SAM" id="SignalP"/>
    </source>
</evidence>
<dbReference type="OrthoDB" id="3946052at2759"/>
<feature type="chain" id="PRO_5034115606" description="Myb-like domain-containing protein" evidence="2">
    <location>
        <begin position="23"/>
        <end position="334"/>
    </location>
</feature>
<dbReference type="AlphaFoldDB" id="A0A8E2JFN7"/>
<protein>
    <recommendedName>
        <fullName evidence="5">Myb-like domain-containing protein</fullName>
    </recommendedName>
</protein>
<feature type="compositionally biased region" description="Basic and acidic residues" evidence="1">
    <location>
        <begin position="236"/>
        <end position="245"/>
    </location>
</feature>
<dbReference type="EMBL" id="KV744941">
    <property type="protein sequence ID" value="OCK80900.1"/>
    <property type="molecule type" value="Genomic_DNA"/>
</dbReference>
<name>A0A8E2JFN7_9PEZI</name>